<dbReference type="Proteomes" id="UP000194474">
    <property type="component" value="Unassembled WGS sequence"/>
</dbReference>
<proteinExistence type="predicted"/>
<reference evidence="3" key="1">
    <citation type="submission" date="2017-04" db="EMBL/GenBank/DDBJ databases">
        <authorList>
            <person name="Varghese N."/>
            <person name="Submissions S."/>
        </authorList>
    </citation>
    <scope>NUCLEOTIDE SEQUENCE [LARGE SCALE GENOMIC DNA]</scope>
</reference>
<keyword evidence="1" id="KW-0732">Signal</keyword>
<dbReference type="EMBL" id="FXWK01000001">
    <property type="protein sequence ID" value="SMQ66926.1"/>
    <property type="molecule type" value="Genomic_DNA"/>
</dbReference>
<organism evidence="2 3">
    <name type="scientific">Devosia lucknowensis</name>
    <dbReference type="NCBI Taxonomy" id="1096929"/>
    <lineage>
        <taxon>Bacteria</taxon>
        <taxon>Pseudomonadati</taxon>
        <taxon>Pseudomonadota</taxon>
        <taxon>Alphaproteobacteria</taxon>
        <taxon>Hyphomicrobiales</taxon>
        <taxon>Devosiaceae</taxon>
        <taxon>Devosia</taxon>
    </lineage>
</organism>
<dbReference type="PROSITE" id="PS51257">
    <property type="entry name" value="PROKAR_LIPOPROTEIN"/>
    <property type="match status" value="1"/>
</dbReference>
<dbReference type="OrthoDB" id="4419620at2"/>
<evidence type="ECO:0000313" key="3">
    <source>
        <dbReference type="Proteomes" id="UP000194474"/>
    </source>
</evidence>
<dbReference type="RefSeq" id="WP_086469848.1">
    <property type="nucleotide sequence ID" value="NZ_FXWK01000001.1"/>
</dbReference>
<name>A0A1Y6EXC6_9HYPH</name>
<feature type="signal peptide" evidence="1">
    <location>
        <begin position="1"/>
        <end position="23"/>
    </location>
</feature>
<protein>
    <submittedName>
        <fullName evidence="2">Uncharacterized protein</fullName>
    </submittedName>
</protein>
<gene>
    <name evidence="2" type="ORF">SAMN06295905_1536</name>
</gene>
<dbReference type="AlphaFoldDB" id="A0A1Y6EXC6"/>
<keyword evidence="3" id="KW-1185">Reference proteome</keyword>
<feature type="chain" id="PRO_5012486842" evidence="1">
    <location>
        <begin position="24"/>
        <end position="225"/>
    </location>
</feature>
<evidence type="ECO:0000256" key="1">
    <source>
        <dbReference type="SAM" id="SignalP"/>
    </source>
</evidence>
<accession>A0A1Y6EXC6</accession>
<evidence type="ECO:0000313" key="2">
    <source>
        <dbReference type="EMBL" id="SMQ66926.1"/>
    </source>
</evidence>
<sequence length="225" mass="24655">MTAKWWVALVLSSIGAGSCFAQASDHARYEQALEACNDAFDALVGSDDIWVSEDLCTLDLATGPVTFAITKAGRSLFMQSTLEAYGELYAPDGYVMEPFGDERTFRLGALVEGEGRAVFLHPDLGGVYSFAHFTGDRVAWIRCNTTRSGCVYYDDLLMPVTVTDRWDRQVECHLRWTVFLPPPADGSALSAFMDVIGPFIADFGSRKGDDLLLGCLRPSQRVEAG</sequence>